<protein>
    <submittedName>
        <fullName evidence="1">Uncharacterized protein</fullName>
    </submittedName>
</protein>
<accession>A0ACC2DN70</accession>
<evidence type="ECO:0000313" key="1">
    <source>
        <dbReference type="EMBL" id="KAJ7555733.1"/>
    </source>
</evidence>
<comment type="caution">
    <text evidence="1">The sequence shown here is derived from an EMBL/GenBank/DDBJ whole genome shotgun (WGS) entry which is preliminary data.</text>
</comment>
<dbReference type="EMBL" id="CM055096">
    <property type="protein sequence ID" value="KAJ7555733.1"/>
    <property type="molecule type" value="Genomic_DNA"/>
</dbReference>
<sequence>MLPGVELARRRRTRNFSLSRVSHSSLPASGFEERSSRSTPPQQHHNHQHHHHQHHNHHQHNESELRLRHSYRAGSNSRRTPNVPHEQQLQVFQQESRNSPGSSSSSRNDALLRETSHQTRVSVLLQGQSENNLRGPALEARDRLDERLRAAALVNRRHTDTSLPRLAEHFFNAVFSDDDEELLWDEEEWEMSMREWLAGQAPSFRDSWQSEWTIGTGRSGSFLKGMSKSDMDCLPKEVFQQAGGKHSESSTIVECSICLESFVAGQTLFCLPCNHRFHPQCLTPWLEGHTQCPYCRAKASVSQSDPCSSSTSRDDSELQQTDLVSWLSAFETGIHRLSFQPQS</sequence>
<organism evidence="1 2">
    <name type="scientific">Diphasiastrum complanatum</name>
    <name type="common">Issler's clubmoss</name>
    <name type="synonym">Lycopodium complanatum</name>
    <dbReference type="NCBI Taxonomy" id="34168"/>
    <lineage>
        <taxon>Eukaryota</taxon>
        <taxon>Viridiplantae</taxon>
        <taxon>Streptophyta</taxon>
        <taxon>Embryophyta</taxon>
        <taxon>Tracheophyta</taxon>
        <taxon>Lycopodiopsida</taxon>
        <taxon>Lycopodiales</taxon>
        <taxon>Lycopodiaceae</taxon>
        <taxon>Lycopodioideae</taxon>
        <taxon>Diphasiastrum</taxon>
    </lineage>
</organism>
<evidence type="ECO:0000313" key="2">
    <source>
        <dbReference type="Proteomes" id="UP001162992"/>
    </source>
</evidence>
<dbReference type="Proteomes" id="UP001162992">
    <property type="component" value="Chromosome 5"/>
</dbReference>
<proteinExistence type="predicted"/>
<reference evidence="2" key="1">
    <citation type="journal article" date="2024" name="Proc. Natl. Acad. Sci. U.S.A.">
        <title>Extraordinary preservation of gene collinearity over three hundred million years revealed in homosporous lycophytes.</title>
        <authorList>
            <person name="Li C."/>
            <person name="Wickell D."/>
            <person name="Kuo L.Y."/>
            <person name="Chen X."/>
            <person name="Nie B."/>
            <person name="Liao X."/>
            <person name="Peng D."/>
            <person name="Ji J."/>
            <person name="Jenkins J."/>
            <person name="Williams M."/>
            <person name="Shu S."/>
            <person name="Plott C."/>
            <person name="Barry K."/>
            <person name="Rajasekar S."/>
            <person name="Grimwood J."/>
            <person name="Han X."/>
            <person name="Sun S."/>
            <person name="Hou Z."/>
            <person name="He W."/>
            <person name="Dai G."/>
            <person name="Sun C."/>
            <person name="Schmutz J."/>
            <person name="Leebens-Mack J.H."/>
            <person name="Li F.W."/>
            <person name="Wang L."/>
        </authorList>
    </citation>
    <scope>NUCLEOTIDE SEQUENCE [LARGE SCALE GENOMIC DNA]</scope>
    <source>
        <strain evidence="2">cv. PW_Plant_1</strain>
    </source>
</reference>
<gene>
    <name evidence="1" type="ORF">O6H91_05G052400</name>
</gene>
<keyword evidence="2" id="KW-1185">Reference proteome</keyword>
<name>A0ACC2DN70_DIPCM</name>